<dbReference type="InterPro" id="IPR010730">
    <property type="entry name" value="HET"/>
</dbReference>
<dbReference type="InterPro" id="IPR027417">
    <property type="entry name" value="P-loop_NTPase"/>
</dbReference>
<dbReference type="SUPFAM" id="SSF52540">
    <property type="entry name" value="P-loop containing nucleoside triphosphate hydrolases"/>
    <property type="match status" value="1"/>
</dbReference>
<reference evidence="3 4" key="1">
    <citation type="journal article" date="2024" name="Commun. Biol.">
        <title>Comparative genomic analysis of thermophilic fungi reveals convergent evolutionary adaptations and gene losses.</title>
        <authorList>
            <person name="Steindorff A.S."/>
            <person name="Aguilar-Pontes M.V."/>
            <person name="Robinson A.J."/>
            <person name="Andreopoulos B."/>
            <person name="LaButti K."/>
            <person name="Kuo A."/>
            <person name="Mondo S."/>
            <person name="Riley R."/>
            <person name="Otillar R."/>
            <person name="Haridas S."/>
            <person name="Lipzen A."/>
            <person name="Grimwood J."/>
            <person name="Schmutz J."/>
            <person name="Clum A."/>
            <person name="Reid I.D."/>
            <person name="Moisan M.C."/>
            <person name="Butler G."/>
            <person name="Nguyen T.T.M."/>
            <person name="Dewar K."/>
            <person name="Conant G."/>
            <person name="Drula E."/>
            <person name="Henrissat B."/>
            <person name="Hansel C."/>
            <person name="Singer S."/>
            <person name="Hutchinson M.I."/>
            <person name="de Vries R.P."/>
            <person name="Natvig D.O."/>
            <person name="Powell A.J."/>
            <person name="Tsang A."/>
            <person name="Grigoriev I.V."/>
        </authorList>
    </citation>
    <scope>NUCLEOTIDE SEQUENCE [LARGE SCALE GENOMIC DNA]</scope>
    <source>
        <strain evidence="3 4">CBS 494.80</strain>
    </source>
</reference>
<dbReference type="EMBL" id="JAZHXI010000017">
    <property type="protein sequence ID" value="KAL2062087.1"/>
    <property type="molecule type" value="Genomic_DNA"/>
</dbReference>
<gene>
    <name evidence="3" type="ORF">VTL71DRAFT_6353</name>
</gene>
<dbReference type="InterPro" id="IPR011990">
    <property type="entry name" value="TPR-like_helical_dom_sf"/>
</dbReference>
<keyword evidence="4" id="KW-1185">Reference proteome</keyword>
<comment type="caution">
    <text evidence="3">The sequence shown here is derived from an EMBL/GenBank/DDBJ whole genome shotgun (WGS) entry which is preliminary data.</text>
</comment>
<evidence type="ECO:0000259" key="2">
    <source>
        <dbReference type="Pfam" id="PF06985"/>
    </source>
</evidence>
<evidence type="ECO:0008006" key="5">
    <source>
        <dbReference type="Google" id="ProtNLM"/>
    </source>
</evidence>
<dbReference type="Pfam" id="PF13374">
    <property type="entry name" value="TPR_10"/>
    <property type="match status" value="2"/>
</dbReference>
<evidence type="ECO:0000313" key="3">
    <source>
        <dbReference type="EMBL" id="KAL2062087.1"/>
    </source>
</evidence>
<dbReference type="InterPro" id="IPR002182">
    <property type="entry name" value="NB-ARC"/>
</dbReference>
<dbReference type="InterPro" id="IPR053137">
    <property type="entry name" value="NLR-like"/>
</dbReference>
<feature type="domain" description="NB-ARC" evidence="1">
    <location>
        <begin position="274"/>
        <end position="446"/>
    </location>
</feature>
<dbReference type="Proteomes" id="UP001595075">
    <property type="component" value="Unassembled WGS sequence"/>
</dbReference>
<name>A0ABR4BXM2_9HELO</name>
<dbReference type="Gene3D" id="3.40.50.300">
    <property type="entry name" value="P-loop containing nucleotide triphosphate hydrolases"/>
    <property type="match status" value="1"/>
</dbReference>
<dbReference type="Gene3D" id="1.25.40.10">
    <property type="entry name" value="Tetratricopeptide repeat domain"/>
    <property type="match status" value="3"/>
</dbReference>
<dbReference type="Pfam" id="PF06985">
    <property type="entry name" value="HET"/>
    <property type="match status" value="1"/>
</dbReference>
<evidence type="ECO:0000313" key="4">
    <source>
        <dbReference type="Proteomes" id="UP001595075"/>
    </source>
</evidence>
<protein>
    <recommendedName>
        <fullName evidence="5">Kinesin light chain</fullName>
    </recommendedName>
</protein>
<dbReference type="Pfam" id="PF00931">
    <property type="entry name" value="NB-ARC"/>
    <property type="match status" value="1"/>
</dbReference>
<dbReference type="Pfam" id="PF13424">
    <property type="entry name" value="TPR_12"/>
    <property type="match status" value="3"/>
</dbReference>
<dbReference type="PANTHER" id="PTHR46082">
    <property type="entry name" value="ATP/GTP-BINDING PROTEIN-RELATED"/>
    <property type="match status" value="1"/>
</dbReference>
<evidence type="ECO:0000259" key="1">
    <source>
        <dbReference type="Pfam" id="PF00931"/>
    </source>
</evidence>
<organism evidence="3 4">
    <name type="scientific">Oculimacula yallundae</name>
    <dbReference type="NCBI Taxonomy" id="86028"/>
    <lineage>
        <taxon>Eukaryota</taxon>
        <taxon>Fungi</taxon>
        <taxon>Dikarya</taxon>
        <taxon>Ascomycota</taxon>
        <taxon>Pezizomycotina</taxon>
        <taxon>Leotiomycetes</taxon>
        <taxon>Helotiales</taxon>
        <taxon>Ploettnerulaceae</taxon>
        <taxon>Oculimacula</taxon>
    </lineage>
</organism>
<accession>A0ABR4BXM2</accession>
<feature type="domain" description="Heterokaryon incompatibility" evidence="2">
    <location>
        <begin position="24"/>
        <end position="109"/>
    </location>
</feature>
<dbReference type="SUPFAM" id="SSF48452">
    <property type="entry name" value="TPR-like"/>
    <property type="match status" value="1"/>
</dbReference>
<sequence length="997" mass="113938">MRLLKLNGDGFSLVDVPTHNDRNYAILSHTWTPGQEVTYEELLSGGGKDKSGYEKIRFCGKQALQDGLLYFWVDTCCIDKSDSVELSTAINSMFRWYRNARKCYVYLADVSIPDHDTDTTVEQSTWEAAFRASKWFTRGWTLQELIAPSTVDFFSKEGERLGDKHSLQQVINEITQIPIEALQGNAFSDFSIADRQNWAAQRQTTQEEDLVYCLMGLCEVSMPAIYGEGRENAWKRFHMTVKGFSKPNELQNPEQTSISFIVPFDRNPHFTGRESQLAKLEERLIEQGHTTKVAVTGLGGVGKTQVALEFVYRVKDRHPNCSVIWLPATNLESLHQAYRDVARQLCIPGWEEKESDAKTLVQNHLSHESSGQWLLVIDNADDIDLWFAKTAGQGNNRLVDYLPRSKHGCIIFTTRDRKTAIKLAQKNVVDVREMDKDAATQLLRNALINPDLVQNEVDTMALLQELTYLPLAIAQAAAYINENEIAFSDYLVLLGKQEEDVIELLSKDFEDEGRYNELKDPVATTWLISFEQIRSRDPLAADYLSFMACIDAKNIQQSLLPKGRSRKQETDAIGTLSAYSFISKLSTNQAFDLHRLVHLATRNWLRRRGLITEWSEKAITRLEEVFPDDDHEKRSVWRLYFPHVQIVLDSGDVDKEGSDRMKLRWRYGGCLFSDGRYNEAEVQFVEAFEANKKLLGQEHPDTLTSMACLAMIYRNQGRWKEAEDLGGVVMETPNLAVIYRNQGRWKEAEDLGVAVIETRKRVLGQEHPHTLTSIANLASIYWHQGLWKAAEELDITVIETQKRVIGQEHPDTITSMANLASTYWNQGRWREAEELGTVVLETQKRVLGQEHPDTLISMANLASTYGNQGLWKEAEELDIAVLETRKRILGQRHPDTLTSMANMASTYRNQCRWREAEDLQVVVLEMRKRILGQRHPDTLLSMWNLAFIWNSTDRQPQALEMLEHCARLQVSVLGADHPDTLSVQKQLLKWRTDTGAV</sequence>
<proteinExistence type="predicted"/>
<dbReference type="PANTHER" id="PTHR46082:SF6">
    <property type="entry name" value="AAA+ ATPASE DOMAIN-CONTAINING PROTEIN-RELATED"/>
    <property type="match status" value="1"/>
</dbReference>